<feature type="coiled-coil region" evidence="7">
    <location>
        <begin position="416"/>
        <end position="443"/>
    </location>
</feature>
<dbReference type="STRING" id="5888.A0BG34"/>
<sequence>MGFSFDLINLAWENCDSESEMVNTLLIWSGQLQQSQKTGIKQDEDSLIAFYQLESQENNQSTEFQIILPQQRMRVDGIPCGLKNVGNTCYFNSLMQIYFFNSQFVKNIMAFQPPEKNGDGNFIKSTYLVQKLQNLFARMIGSDKRYADPGEVFMFICDHLENPIPIKSQNDVGEFNHYFLSRIQEGLTQKEQQNNQIRDSQIESSSSSILKSRSSIIQHDDIVSQLFFCQVYTQIKFEQQGLPQIREKNELFNWIPLNIKDGNLYDSFERFVVNHLDDFKNDQSESVKAVQYHWISSPPQTLSFQLQRVQFLKEEGKSIKLNDEFTFDEEIYIDRILKQNQKIFLNILDQKKELNSQLMQIKMQQQINEYNDQKVIQNVIASTIQFIVMQNNGNQNHELDNEKIQQFHEQQMSFKQQQLQQQINEIEMQLQTIQNNYDDLKEYKYVLQSILMHIGSADCGHYYTYIKDFGLNKWFKFNDIVVQEVTKEKVFQDAFGKNKGENAYILIYTKANNMEQEMQSQMRNYRISSQSQYLQDIYGSFLNKKQREELNKENLQLQKEIGQHQLSLIEQLMESYQQRFNFINEQYTQISTSWQQVKLQPLIMLNYPIYIKSKMNLINQGDYENILKWVVIEQAFTDVNPDKQGVQGNNTQITNDLQNLILKKFIELNNPLELLSQKQINEKQQLLQEYRNYIQMASLASILFDKILSKNFISALSILHQLQLIVKQSNQIGYFHELVLYLQSLIPIIIISKMIPVQEIVNLQELELLQTYFAIQNLKYQIPTPISEIQIQIIMNAIYENHKEPQIQKFIDQFSNSNLNPKLVEQIDKISDDVITEQKQLSAHYDIYNWSLHQKSDILFDKLTTNGIDLKANFKKYIKIYKKAVVKKKTLMKEEIEALLA</sequence>
<name>A0BG34_PARTE</name>
<evidence type="ECO:0000256" key="4">
    <source>
        <dbReference type="ARBA" id="ARBA00022801"/>
    </source>
</evidence>
<dbReference type="GO" id="GO:0005634">
    <property type="term" value="C:nucleus"/>
    <property type="evidence" value="ECO:0000318"/>
    <property type="project" value="GO_Central"/>
</dbReference>
<dbReference type="EC" id="3.4.19.12" evidence="6"/>
<organism evidence="9 10">
    <name type="scientific">Paramecium tetraurelia</name>
    <dbReference type="NCBI Taxonomy" id="5888"/>
    <lineage>
        <taxon>Eukaryota</taxon>
        <taxon>Sar</taxon>
        <taxon>Alveolata</taxon>
        <taxon>Ciliophora</taxon>
        <taxon>Intramacronucleata</taxon>
        <taxon>Oligohymenophorea</taxon>
        <taxon>Peniculida</taxon>
        <taxon>Parameciidae</taxon>
        <taxon>Paramecium</taxon>
    </lineage>
</organism>
<dbReference type="HOGENOM" id="CLU_013522_0_0_1"/>
<gene>
    <name evidence="9" type="ORF">GSPATT00028536001</name>
</gene>
<dbReference type="EMBL" id="CT867992">
    <property type="protein sequence ID" value="CAK57501.1"/>
    <property type="molecule type" value="Genomic_DNA"/>
</dbReference>
<dbReference type="RefSeq" id="XP_001424899.1">
    <property type="nucleotide sequence ID" value="XM_001424862.1"/>
</dbReference>
<dbReference type="GO" id="GO:0005829">
    <property type="term" value="C:cytosol"/>
    <property type="evidence" value="ECO:0000318"/>
    <property type="project" value="GO_Central"/>
</dbReference>
<dbReference type="Pfam" id="PF00443">
    <property type="entry name" value="UCH"/>
    <property type="match status" value="1"/>
</dbReference>
<keyword evidence="3 6" id="KW-0833">Ubl conjugation pathway</keyword>
<dbReference type="InterPro" id="IPR038765">
    <property type="entry name" value="Papain-like_cys_pep_sf"/>
</dbReference>
<keyword evidence="5 6" id="KW-0788">Thiol protease</keyword>
<dbReference type="SUPFAM" id="SSF54001">
    <property type="entry name" value="Cysteine proteinases"/>
    <property type="match status" value="1"/>
</dbReference>
<reference evidence="9 10" key="1">
    <citation type="journal article" date="2006" name="Nature">
        <title>Global trends of whole-genome duplications revealed by the ciliate Paramecium tetraurelia.</title>
        <authorList>
            <consortium name="Genoscope"/>
            <person name="Aury J.-M."/>
            <person name="Jaillon O."/>
            <person name="Duret L."/>
            <person name="Noel B."/>
            <person name="Jubin C."/>
            <person name="Porcel B.M."/>
            <person name="Segurens B."/>
            <person name="Daubin V."/>
            <person name="Anthouard V."/>
            <person name="Aiach N."/>
            <person name="Arnaiz O."/>
            <person name="Billaut A."/>
            <person name="Beisson J."/>
            <person name="Blanc I."/>
            <person name="Bouhouche K."/>
            <person name="Camara F."/>
            <person name="Duharcourt S."/>
            <person name="Guigo R."/>
            <person name="Gogendeau D."/>
            <person name="Katinka M."/>
            <person name="Keller A.-M."/>
            <person name="Kissmehl R."/>
            <person name="Klotz C."/>
            <person name="Koll F."/>
            <person name="Le Moue A."/>
            <person name="Lepere C."/>
            <person name="Malinsky S."/>
            <person name="Nowacki M."/>
            <person name="Nowak J.K."/>
            <person name="Plattner H."/>
            <person name="Poulain J."/>
            <person name="Ruiz F."/>
            <person name="Serrano V."/>
            <person name="Zagulski M."/>
            <person name="Dessen P."/>
            <person name="Betermier M."/>
            <person name="Weissenbach J."/>
            <person name="Scarpelli C."/>
            <person name="Schachter V."/>
            <person name="Sperling L."/>
            <person name="Meyer E."/>
            <person name="Cohen J."/>
            <person name="Wincker P."/>
        </authorList>
    </citation>
    <scope>NUCLEOTIDE SEQUENCE [LARGE SCALE GENOMIC DNA]</scope>
    <source>
        <strain evidence="9 10">Stock d4-2</strain>
    </source>
</reference>
<dbReference type="GO" id="GO:0016579">
    <property type="term" value="P:protein deubiquitination"/>
    <property type="evidence" value="ECO:0007669"/>
    <property type="project" value="InterPro"/>
</dbReference>
<dbReference type="PROSITE" id="PS00972">
    <property type="entry name" value="USP_1"/>
    <property type="match status" value="1"/>
</dbReference>
<evidence type="ECO:0000256" key="5">
    <source>
        <dbReference type="ARBA" id="ARBA00022807"/>
    </source>
</evidence>
<dbReference type="PROSITE" id="PS00973">
    <property type="entry name" value="USP_2"/>
    <property type="match status" value="1"/>
</dbReference>
<comment type="catalytic activity">
    <reaction evidence="1 6">
        <text>Thiol-dependent hydrolysis of ester, thioester, amide, peptide and isopeptide bonds formed by the C-terminal Gly of ubiquitin (a 76-residue protein attached to proteins as an intracellular targeting signal).</text>
        <dbReference type="EC" id="3.4.19.12"/>
    </reaction>
</comment>
<feature type="domain" description="USP" evidence="8">
    <location>
        <begin position="80"/>
        <end position="511"/>
    </location>
</feature>
<dbReference type="OMA" id="HYDIYNW"/>
<keyword evidence="10" id="KW-1185">Reference proteome</keyword>
<protein>
    <recommendedName>
        <fullName evidence="6">Ubiquitin carboxyl-terminal hydrolase</fullName>
        <ecNumber evidence="6">3.4.19.12</ecNumber>
    </recommendedName>
</protein>
<dbReference type="InterPro" id="IPR018200">
    <property type="entry name" value="USP_CS"/>
</dbReference>
<dbReference type="OrthoDB" id="2420415at2759"/>
<dbReference type="PANTHER" id="PTHR43982">
    <property type="entry name" value="UBIQUITIN CARBOXYL-TERMINAL HYDROLASE"/>
    <property type="match status" value="1"/>
</dbReference>
<dbReference type="Gene3D" id="3.90.70.10">
    <property type="entry name" value="Cysteine proteinases"/>
    <property type="match status" value="1"/>
</dbReference>
<evidence type="ECO:0000256" key="6">
    <source>
        <dbReference type="RuleBase" id="RU366025"/>
    </source>
</evidence>
<dbReference type="InParanoid" id="A0BG34"/>
<dbReference type="InterPro" id="IPR044635">
    <property type="entry name" value="UBP14-like"/>
</dbReference>
<proteinExistence type="inferred from homology"/>
<comment type="similarity">
    <text evidence="6">Belongs to the peptidase C19 family.</text>
</comment>
<dbReference type="PANTHER" id="PTHR43982:SF6">
    <property type="entry name" value="UBIQUITIN CARBOXYL-TERMINAL HYDROLASE 2-RELATED"/>
    <property type="match status" value="1"/>
</dbReference>
<keyword evidence="7" id="KW-0175">Coiled coil</keyword>
<keyword evidence="4 6" id="KW-0378">Hydrolase</keyword>
<dbReference type="InterPro" id="IPR028889">
    <property type="entry name" value="USP"/>
</dbReference>
<dbReference type="GO" id="GO:0004843">
    <property type="term" value="F:cysteine-type deubiquitinase activity"/>
    <property type="evidence" value="ECO:0000318"/>
    <property type="project" value="GO_Central"/>
</dbReference>
<keyword evidence="2 6" id="KW-0645">Protease</keyword>
<evidence type="ECO:0000313" key="10">
    <source>
        <dbReference type="Proteomes" id="UP000000600"/>
    </source>
</evidence>
<dbReference type="PROSITE" id="PS50235">
    <property type="entry name" value="USP_3"/>
    <property type="match status" value="1"/>
</dbReference>
<dbReference type="KEGG" id="ptm:GSPATT00028536001"/>
<dbReference type="AlphaFoldDB" id="A0BG34"/>
<dbReference type="GO" id="GO:0031647">
    <property type="term" value="P:regulation of protein stability"/>
    <property type="evidence" value="ECO:0000318"/>
    <property type="project" value="GO_Central"/>
</dbReference>
<evidence type="ECO:0000256" key="7">
    <source>
        <dbReference type="SAM" id="Coils"/>
    </source>
</evidence>
<evidence type="ECO:0000256" key="2">
    <source>
        <dbReference type="ARBA" id="ARBA00022670"/>
    </source>
</evidence>
<dbReference type="Proteomes" id="UP000000600">
    <property type="component" value="Unassembled WGS sequence"/>
</dbReference>
<dbReference type="InterPro" id="IPR001394">
    <property type="entry name" value="Peptidase_C19_UCH"/>
</dbReference>
<dbReference type="GeneID" id="5010683"/>
<dbReference type="eggNOG" id="KOG1863">
    <property type="taxonomic scope" value="Eukaryota"/>
</dbReference>
<accession>A0BG34</accession>
<evidence type="ECO:0000256" key="3">
    <source>
        <dbReference type="ARBA" id="ARBA00022786"/>
    </source>
</evidence>
<evidence type="ECO:0000256" key="1">
    <source>
        <dbReference type="ARBA" id="ARBA00000707"/>
    </source>
</evidence>
<evidence type="ECO:0000259" key="8">
    <source>
        <dbReference type="PROSITE" id="PS50235"/>
    </source>
</evidence>
<evidence type="ECO:0000313" key="9">
    <source>
        <dbReference type="EMBL" id="CAK57501.1"/>
    </source>
</evidence>
<dbReference type="GO" id="GO:0043161">
    <property type="term" value="P:proteasome-mediated ubiquitin-dependent protein catabolic process"/>
    <property type="evidence" value="ECO:0007669"/>
    <property type="project" value="InterPro"/>
</dbReference>